<evidence type="ECO:0000256" key="1">
    <source>
        <dbReference type="SAM" id="Phobius"/>
    </source>
</evidence>
<name>A0A916YLX8_9BACL</name>
<evidence type="ECO:0000313" key="2">
    <source>
        <dbReference type="EMBL" id="GGD51203.1"/>
    </source>
</evidence>
<dbReference type="InterPro" id="IPR043751">
    <property type="entry name" value="DUF5696"/>
</dbReference>
<protein>
    <submittedName>
        <fullName evidence="2">Uncharacterized protein</fullName>
    </submittedName>
</protein>
<dbReference type="Gene3D" id="3.20.20.80">
    <property type="entry name" value="Glycosidases"/>
    <property type="match status" value="1"/>
</dbReference>
<evidence type="ECO:0000313" key="3">
    <source>
        <dbReference type="Proteomes" id="UP000612456"/>
    </source>
</evidence>
<dbReference type="RefSeq" id="WP_188988959.1">
    <property type="nucleotide sequence ID" value="NZ_BMHP01000001.1"/>
</dbReference>
<dbReference type="AlphaFoldDB" id="A0A916YLX8"/>
<comment type="caution">
    <text evidence="2">The sequence shown here is derived from an EMBL/GenBank/DDBJ whole genome shotgun (WGS) entry which is preliminary data.</text>
</comment>
<dbReference type="Proteomes" id="UP000612456">
    <property type="component" value="Unassembled WGS sequence"/>
</dbReference>
<reference evidence="2" key="1">
    <citation type="journal article" date="2014" name="Int. J. Syst. Evol. Microbiol.">
        <title>Complete genome sequence of Corynebacterium casei LMG S-19264T (=DSM 44701T), isolated from a smear-ripened cheese.</title>
        <authorList>
            <consortium name="US DOE Joint Genome Institute (JGI-PGF)"/>
            <person name="Walter F."/>
            <person name="Albersmeier A."/>
            <person name="Kalinowski J."/>
            <person name="Ruckert C."/>
        </authorList>
    </citation>
    <scope>NUCLEOTIDE SEQUENCE</scope>
    <source>
        <strain evidence="2">CGMCC 1.15178</strain>
    </source>
</reference>
<reference evidence="2" key="2">
    <citation type="submission" date="2020-09" db="EMBL/GenBank/DDBJ databases">
        <authorList>
            <person name="Sun Q."/>
            <person name="Zhou Y."/>
        </authorList>
    </citation>
    <scope>NUCLEOTIDE SEQUENCE</scope>
    <source>
        <strain evidence="2">CGMCC 1.15178</strain>
    </source>
</reference>
<dbReference type="EMBL" id="BMHP01000001">
    <property type="protein sequence ID" value="GGD51203.1"/>
    <property type="molecule type" value="Genomic_DNA"/>
</dbReference>
<dbReference type="Pfam" id="PF18952">
    <property type="entry name" value="DUF5696"/>
    <property type="match status" value="1"/>
</dbReference>
<keyword evidence="3" id="KW-1185">Reference proteome</keyword>
<gene>
    <name evidence="2" type="ORF">GCM10010911_05950</name>
</gene>
<keyword evidence="1" id="KW-1133">Transmembrane helix</keyword>
<sequence length="757" mass="84300">MAAEFWNRKRVGALVKILIACGALLWFIWWIMPQGESSVVFHYDEGEFTPAAESTGGELPLGEGMKVYARDGQLELSADLGKQLFKIKDTATGVEWASGPDTAGDKSINTLTAKIVGSPFIISYTKDNSQVNTLAILSGDTKWKAFPIKGGVQIHYDLKSLGIKFIAEFALEDGALTVRIPEEGIEETKGPNMGSLVSLKILPMLGAAKQGEQGYIIVPDGSGALVDFSKPHNQATQEYSKWIYGEDPVLDPQFDPKIQEEIAIPVLGVVKQDGGYVQTVIEGAGDAKVVVSQPGIQRINYYRGGFELFLRKSYVTYYGDSWSASPINRVEAGRIGMDRAVRFDFVSGPDTTYADLARLVGDRMFGSEKSPAESKPPLIQLFQGVQSRGDSYSKRLETMTTFAEARKIMERLGQEGITAFSAEIKGWYNDGYYGRLPDRFPVEKAFGGAKGLADLLKWTASQGIETSLEDNYLDVYRKEKDGVSLRTDTVRKPDNRQYVNKPIGTTGWYRWGTSWYTLSPPVADKKVVEADLDRLKELGVQSVNLRHLGERLTSDYNADYPLRRGETQAYYEKWLELARKKLGAAGIYYGNDFAVKHADRVVGIPQYASNHYLFDEEIPLLQMIYHGRIPYYSGALNRSDDSAIEQLKAIEYGAIPVYELTYRDTTPLRYTNYDFLFSSQYETWLPSIKSAFGGWQNAVEPFGSLQMSGHERLQDGVFKTTYSDGSMVWVNYNDEMATVDGVSIKPMNYLVSKGGGA</sequence>
<proteinExistence type="predicted"/>
<accession>A0A916YLX8</accession>
<keyword evidence="1" id="KW-0812">Transmembrane</keyword>
<feature type="transmembrane region" description="Helical" evidence="1">
    <location>
        <begin position="12"/>
        <end position="32"/>
    </location>
</feature>
<organism evidence="2 3">
    <name type="scientific">Paenibacillus nasutitermitis</name>
    <dbReference type="NCBI Taxonomy" id="1652958"/>
    <lineage>
        <taxon>Bacteria</taxon>
        <taxon>Bacillati</taxon>
        <taxon>Bacillota</taxon>
        <taxon>Bacilli</taxon>
        <taxon>Bacillales</taxon>
        <taxon>Paenibacillaceae</taxon>
        <taxon>Paenibacillus</taxon>
    </lineage>
</organism>
<keyword evidence="1" id="KW-0472">Membrane</keyword>